<keyword evidence="2" id="KW-1185">Reference proteome</keyword>
<protein>
    <submittedName>
        <fullName evidence="1">Uncharacterized protein</fullName>
    </submittedName>
</protein>
<gene>
    <name evidence="1" type="ORF">CEXT_656821</name>
</gene>
<dbReference type="AlphaFoldDB" id="A0AAV4NZ86"/>
<reference evidence="1 2" key="1">
    <citation type="submission" date="2021-06" db="EMBL/GenBank/DDBJ databases">
        <title>Caerostris extrusa draft genome.</title>
        <authorList>
            <person name="Kono N."/>
            <person name="Arakawa K."/>
        </authorList>
    </citation>
    <scope>NUCLEOTIDE SEQUENCE [LARGE SCALE GENOMIC DNA]</scope>
</reference>
<name>A0AAV4NZ86_CAEEX</name>
<evidence type="ECO:0000313" key="2">
    <source>
        <dbReference type="Proteomes" id="UP001054945"/>
    </source>
</evidence>
<comment type="caution">
    <text evidence="1">The sequence shown here is derived from an EMBL/GenBank/DDBJ whole genome shotgun (WGS) entry which is preliminary data.</text>
</comment>
<accession>A0AAV4NZ86</accession>
<dbReference type="EMBL" id="BPLR01003845">
    <property type="protein sequence ID" value="GIX89271.1"/>
    <property type="molecule type" value="Genomic_DNA"/>
</dbReference>
<sequence length="79" mass="9342">MKRRKKNIKCDAQNTPEAHLQTRVTRKVPTYLARYSKEQQFASSHRSRPHISATSPAIYQRNRDKREFSGELLRTLEDL</sequence>
<evidence type="ECO:0000313" key="1">
    <source>
        <dbReference type="EMBL" id="GIX89271.1"/>
    </source>
</evidence>
<proteinExistence type="predicted"/>
<organism evidence="1 2">
    <name type="scientific">Caerostris extrusa</name>
    <name type="common">Bark spider</name>
    <name type="synonym">Caerostris bankana</name>
    <dbReference type="NCBI Taxonomy" id="172846"/>
    <lineage>
        <taxon>Eukaryota</taxon>
        <taxon>Metazoa</taxon>
        <taxon>Ecdysozoa</taxon>
        <taxon>Arthropoda</taxon>
        <taxon>Chelicerata</taxon>
        <taxon>Arachnida</taxon>
        <taxon>Araneae</taxon>
        <taxon>Araneomorphae</taxon>
        <taxon>Entelegynae</taxon>
        <taxon>Araneoidea</taxon>
        <taxon>Araneidae</taxon>
        <taxon>Caerostris</taxon>
    </lineage>
</organism>
<dbReference type="Proteomes" id="UP001054945">
    <property type="component" value="Unassembled WGS sequence"/>
</dbReference>